<comment type="caution">
    <text evidence="8">The sequence shown here is derived from an EMBL/GenBank/DDBJ whole genome shotgun (WGS) entry which is preliminary data.</text>
</comment>
<feature type="transmembrane region" description="Helical" evidence="7">
    <location>
        <begin position="364"/>
        <end position="385"/>
    </location>
</feature>
<evidence type="ECO:0000313" key="8">
    <source>
        <dbReference type="EMBL" id="MPL77214.1"/>
    </source>
</evidence>
<organism evidence="8">
    <name type="scientific">bioreactor metagenome</name>
    <dbReference type="NCBI Taxonomy" id="1076179"/>
    <lineage>
        <taxon>unclassified sequences</taxon>
        <taxon>metagenomes</taxon>
        <taxon>ecological metagenomes</taxon>
    </lineage>
</organism>
<name>A0A644UE81_9ZZZZ</name>
<dbReference type="GO" id="GO:0015293">
    <property type="term" value="F:symporter activity"/>
    <property type="evidence" value="ECO:0007669"/>
    <property type="project" value="UniProtKB-KW"/>
</dbReference>
<dbReference type="Pfam" id="PF00375">
    <property type="entry name" value="SDF"/>
    <property type="match status" value="1"/>
</dbReference>
<feature type="transmembrane region" description="Helical" evidence="7">
    <location>
        <begin position="42"/>
        <end position="63"/>
    </location>
</feature>
<feature type="transmembrane region" description="Helical" evidence="7">
    <location>
        <begin position="244"/>
        <end position="265"/>
    </location>
</feature>
<evidence type="ECO:0000256" key="4">
    <source>
        <dbReference type="ARBA" id="ARBA00022692"/>
    </source>
</evidence>
<keyword evidence="4 7" id="KW-0812">Transmembrane</keyword>
<dbReference type="GO" id="GO:0005886">
    <property type="term" value="C:plasma membrane"/>
    <property type="evidence" value="ECO:0007669"/>
    <property type="project" value="UniProtKB-SubCell"/>
</dbReference>
<evidence type="ECO:0000256" key="5">
    <source>
        <dbReference type="ARBA" id="ARBA00022989"/>
    </source>
</evidence>
<dbReference type="SUPFAM" id="SSF118215">
    <property type="entry name" value="Proton glutamate symport protein"/>
    <property type="match status" value="1"/>
</dbReference>
<evidence type="ECO:0000256" key="1">
    <source>
        <dbReference type="ARBA" id="ARBA00004651"/>
    </source>
</evidence>
<evidence type="ECO:0000256" key="7">
    <source>
        <dbReference type="SAM" id="Phobius"/>
    </source>
</evidence>
<feature type="transmembrane region" description="Helical" evidence="7">
    <location>
        <begin position="323"/>
        <end position="352"/>
    </location>
</feature>
<dbReference type="PANTHER" id="PTHR42865:SF7">
    <property type="entry name" value="PROTON_GLUTAMATE-ASPARTATE SYMPORTER"/>
    <property type="match status" value="1"/>
</dbReference>
<accession>A0A644UE81</accession>
<feature type="transmembrane region" description="Helical" evidence="7">
    <location>
        <begin position="75"/>
        <end position="98"/>
    </location>
</feature>
<dbReference type="InterPro" id="IPR001991">
    <property type="entry name" value="Na-dicarboxylate_symporter"/>
</dbReference>
<dbReference type="PRINTS" id="PR00173">
    <property type="entry name" value="EDTRNSPORT"/>
</dbReference>
<dbReference type="Gene3D" id="1.10.3860.10">
    <property type="entry name" value="Sodium:dicarboxylate symporter"/>
    <property type="match status" value="1"/>
</dbReference>
<reference evidence="8" key="1">
    <citation type="submission" date="2019-08" db="EMBL/GenBank/DDBJ databases">
        <authorList>
            <person name="Kucharzyk K."/>
            <person name="Murdoch R.W."/>
            <person name="Higgins S."/>
            <person name="Loffler F."/>
        </authorList>
    </citation>
    <scope>NUCLEOTIDE SEQUENCE</scope>
</reference>
<protein>
    <recommendedName>
        <fullName evidence="9">Dicarboxylate/amino acid:cation symporter</fullName>
    </recommendedName>
</protein>
<evidence type="ECO:0000256" key="6">
    <source>
        <dbReference type="ARBA" id="ARBA00023136"/>
    </source>
</evidence>
<gene>
    <name evidence="8" type="ORF">SDC9_23067</name>
</gene>
<keyword evidence="2" id="KW-0813">Transport</keyword>
<feature type="transmembrane region" description="Helical" evidence="7">
    <location>
        <begin position="172"/>
        <end position="192"/>
    </location>
</feature>
<comment type="subcellular location">
    <subcellularLocation>
        <location evidence="1">Cell membrane</location>
        <topology evidence="1">Multi-pass membrane protein</topology>
    </subcellularLocation>
</comment>
<keyword evidence="3" id="KW-1003">Cell membrane</keyword>
<proteinExistence type="predicted"/>
<feature type="transmembrane region" description="Helical" evidence="7">
    <location>
        <begin position="285"/>
        <end position="311"/>
    </location>
</feature>
<dbReference type="InterPro" id="IPR036458">
    <property type="entry name" value="Na:dicarbo_symporter_sf"/>
</dbReference>
<dbReference type="AlphaFoldDB" id="A0A644UE81"/>
<evidence type="ECO:0000256" key="2">
    <source>
        <dbReference type="ARBA" id="ARBA00022448"/>
    </source>
</evidence>
<evidence type="ECO:0008006" key="9">
    <source>
        <dbReference type="Google" id="ProtNLM"/>
    </source>
</evidence>
<evidence type="ECO:0000256" key="3">
    <source>
        <dbReference type="ARBA" id="ARBA00022475"/>
    </source>
</evidence>
<sequence>MKLWFKYLAGIVFGALLFWVSPPSLFEPGAAFYQASEIALRIGFYVLELLLLVNLPLAVVKLYEEKRFWGLTFKSLSFFALSLVAGTILGLISALIVLPIRLPLLSDIAAPTAQGFDEGFLEIFPKNISELFLRSGDWPLPALVLALCIGLAMAHDPIAAKPFVNVLDSFSRILHTINVFITEIAGALLIPISARTLHLLADSLKGGIYGSFLLYLSIAYVGHLLIVLPLALFFLNGKKNPLPLLYSSLPAALAAMSSGSVRFALGTIIRQSRENQGVKRRYNAIFLPGGIFAGRIGTAYIAAFSFAAVLSSYSQLTISLPRLLPVAFLIPLATIASSSSLGSGPIAVITLVCGLFGRGFENGYLIIVPIAFLLAMMAGFLDALWIGAAQALIARGSLQADPKAPRNFI</sequence>
<keyword evidence="5 7" id="KW-1133">Transmembrane helix</keyword>
<dbReference type="PANTHER" id="PTHR42865">
    <property type="entry name" value="PROTON/GLUTAMATE-ASPARTATE SYMPORTER"/>
    <property type="match status" value="1"/>
</dbReference>
<feature type="transmembrane region" description="Helical" evidence="7">
    <location>
        <begin position="212"/>
        <end position="235"/>
    </location>
</feature>
<dbReference type="EMBL" id="VSSQ01000104">
    <property type="protein sequence ID" value="MPL77214.1"/>
    <property type="molecule type" value="Genomic_DNA"/>
</dbReference>
<keyword evidence="6 7" id="KW-0472">Membrane</keyword>